<organism evidence="1 2">
    <name type="scientific">Lignipirellula cremea</name>
    <dbReference type="NCBI Taxonomy" id="2528010"/>
    <lineage>
        <taxon>Bacteria</taxon>
        <taxon>Pseudomonadati</taxon>
        <taxon>Planctomycetota</taxon>
        <taxon>Planctomycetia</taxon>
        <taxon>Pirellulales</taxon>
        <taxon>Pirellulaceae</taxon>
        <taxon>Lignipirellula</taxon>
    </lineage>
</organism>
<dbReference type="AlphaFoldDB" id="A0A518DVF3"/>
<proteinExistence type="predicted"/>
<accession>A0A518DVF3</accession>
<keyword evidence="2" id="KW-1185">Reference proteome</keyword>
<evidence type="ECO:0000313" key="1">
    <source>
        <dbReference type="EMBL" id="QDU95817.1"/>
    </source>
</evidence>
<sequence length="35" mass="3908">MMAINPLGVADITHFPLCGQRFDYPAMQMVVIPDD</sequence>
<protein>
    <submittedName>
        <fullName evidence="1">Uncharacterized protein</fullName>
    </submittedName>
</protein>
<dbReference type="Proteomes" id="UP000317648">
    <property type="component" value="Chromosome"/>
</dbReference>
<dbReference type="EMBL" id="CP036433">
    <property type="protein sequence ID" value="QDU95817.1"/>
    <property type="molecule type" value="Genomic_DNA"/>
</dbReference>
<gene>
    <name evidence="1" type="ORF">Pla8534_36340</name>
</gene>
<name>A0A518DVF3_9BACT</name>
<reference evidence="1 2" key="1">
    <citation type="submission" date="2019-02" db="EMBL/GenBank/DDBJ databases">
        <title>Deep-cultivation of Planctomycetes and their phenomic and genomic characterization uncovers novel biology.</title>
        <authorList>
            <person name="Wiegand S."/>
            <person name="Jogler M."/>
            <person name="Boedeker C."/>
            <person name="Pinto D."/>
            <person name="Vollmers J."/>
            <person name="Rivas-Marin E."/>
            <person name="Kohn T."/>
            <person name="Peeters S.H."/>
            <person name="Heuer A."/>
            <person name="Rast P."/>
            <person name="Oberbeckmann S."/>
            <person name="Bunk B."/>
            <person name="Jeske O."/>
            <person name="Meyerdierks A."/>
            <person name="Storesund J.E."/>
            <person name="Kallscheuer N."/>
            <person name="Luecker S."/>
            <person name="Lage O.M."/>
            <person name="Pohl T."/>
            <person name="Merkel B.J."/>
            <person name="Hornburger P."/>
            <person name="Mueller R.-W."/>
            <person name="Bruemmer F."/>
            <person name="Labrenz M."/>
            <person name="Spormann A.M."/>
            <person name="Op den Camp H."/>
            <person name="Overmann J."/>
            <person name="Amann R."/>
            <person name="Jetten M.S.M."/>
            <person name="Mascher T."/>
            <person name="Medema M.H."/>
            <person name="Devos D.P."/>
            <person name="Kaster A.-K."/>
            <person name="Ovreas L."/>
            <person name="Rohde M."/>
            <person name="Galperin M.Y."/>
            <person name="Jogler C."/>
        </authorList>
    </citation>
    <scope>NUCLEOTIDE SEQUENCE [LARGE SCALE GENOMIC DNA]</scope>
    <source>
        <strain evidence="1 2">Pla85_3_4</strain>
    </source>
</reference>
<evidence type="ECO:0000313" key="2">
    <source>
        <dbReference type="Proteomes" id="UP000317648"/>
    </source>
</evidence>
<dbReference type="KEGG" id="lcre:Pla8534_36340"/>